<keyword evidence="3" id="KW-1185">Reference proteome</keyword>
<feature type="compositionally biased region" description="Polar residues" evidence="1">
    <location>
        <begin position="1"/>
        <end position="21"/>
    </location>
</feature>
<gene>
    <name evidence="2" type="ORF">TNCT_23511</name>
</gene>
<name>A0A8X6F110_TRICU</name>
<evidence type="ECO:0000313" key="3">
    <source>
        <dbReference type="Proteomes" id="UP000887116"/>
    </source>
</evidence>
<accession>A0A8X6F110</accession>
<protein>
    <submittedName>
        <fullName evidence="2">Uncharacterized protein</fullName>
    </submittedName>
</protein>
<feature type="region of interest" description="Disordered" evidence="1">
    <location>
        <begin position="1"/>
        <end position="28"/>
    </location>
</feature>
<dbReference type="AlphaFoldDB" id="A0A8X6F110"/>
<evidence type="ECO:0000313" key="2">
    <source>
        <dbReference type="EMBL" id="GFQ68018.1"/>
    </source>
</evidence>
<evidence type="ECO:0000256" key="1">
    <source>
        <dbReference type="SAM" id="MobiDB-lite"/>
    </source>
</evidence>
<sequence length="91" mass="10589">MGLLRTQRQQDTNARRLSSRNGECKRRNPLESLPLGYVLCGQEYAVRKDAPPFFEQFLYCKYFDSRIKNICLLDGQVSVEESARKKDTVEI</sequence>
<proteinExistence type="predicted"/>
<comment type="caution">
    <text evidence="2">The sequence shown here is derived from an EMBL/GenBank/DDBJ whole genome shotgun (WGS) entry which is preliminary data.</text>
</comment>
<dbReference type="Proteomes" id="UP000887116">
    <property type="component" value="Unassembled WGS sequence"/>
</dbReference>
<reference evidence="2" key="1">
    <citation type="submission" date="2020-07" db="EMBL/GenBank/DDBJ databases">
        <title>Multicomponent nature underlies the extraordinary mechanical properties of spider dragline silk.</title>
        <authorList>
            <person name="Kono N."/>
            <person name="Nakamura H."/>
            <person name="Mori M."/>
            <person name="Yoshida Y."/>
            <person name="Ohtoshi R."/>
            <person name="Malay A.D."/>
            <person name="Moran D.A.P."/>
            <person name="Tomita M."/>
            <person name="Numata K."/>
            <person name="Arakawa K."/>
        </authorList>
    </citation>
    <scope>NUCLEOTIDE SEQUENCE</scope>
</reference>
<dbReference type="EMBL" id="BMAO01000617">
    <property type="protein sequence ID" value="GFQ68018.1"/>
    <property type="molecule type" value="Genomic_DNA"/>
</dbReference>
<organism evidence="2 3">
    <name type="scientific">Trichonephila clavata</name>
    <name type="common">Joro spider</name>
    <name type="synonym">Nephila clavata</name>
    <dbReference type="NCBI Taxonomy" id="2740835"/>
    <lineage>
        <taxon>Eukaryota</taxon>
        <taxon>Metazoa</taxon>
        <taxon>Ecdysozoa</taxon>
        <taxon>Arthropoda</taxon>
        <taxon>Chelicerata</taxon>
        <taxon>Arachnida</taxon>
        <taxon>Araneae</taxon>
        <taxon>Araneomorphae</taxon>
        <taxon>Entelegynae</taxon>
        <taxon>Araneoidea</taxon>
        <taxon>Nephilidae</taxon>
        <taxon>Trichonephila</taxon>
    </lineage>
</organism>